<evidence type="ECO:0000256" key="1">
    <source>
        <dbReference type="SAM" id="MobiDB-lite"/>
    </source>
</evidence>
<dbReference type="EMBL" id="JACOQL010000005">
    <property type="protein sequence ID" value="MBC9248305.1"/>
    <property type="molecule type" value="Genomic_DNA"/>
</dbReference>
<keyword evidence="3" id="KW-1185">Reference proteome</keyword>
<reference evidence="2" key="1">
    <citation type="submission" date="2020-08" db="EMBL/GenBank/DDBJ databases">
        <title>Paracoccus amoyensis sp. nov., isolated from the surface seawater at coast of Xiamen, Fujian.</title>
        <authorList>
            <person name="Lyu L."/>
        </authorList>
    </citation>
    <scope>NUCLEOTIDE SEQUENCE</scope>
    <source>
        <strain evidence="2">11-3</strain>
    </source>
</reference>
<gene>
    <name evidence="2" type="ORF">H4P12_16680</name>
</gene>
<dbReference type="Proteomes" id="UP000608594">
    <property type="component" value="Unassembled WGS sequence"/>
</dbReference>
<organism evidence="2 3">
    <name type="scientific">Paracoccus amoyensis</name>
    <dbReference type="NCBI Taxonomy" id="2760093"/>
    <lineage>
        <taxon>Bacteria</taxon>
        <taxon>Pseudomonadati</taxon>
        <taxon>Pseudomonadota</taxon>
        <taxon>Alphaproteobacteria</taxon>
        <taxon>Rhodobacterales</taxon>
        <taxon>Paracoccaceae</taxon>
        <taxon>Paracoccus</taxon>
    </lineage>
</organism>
<dbReference type="AlphaFoldDB" id="A0A926JDM2"/>
<evidence type="ECO:0000313" key="3">
    <source>
        <dbReference type="Proteomes" id="UP000608594"/>
    </source>
</evidence>
<accession>A0A926JDM2</accession>
<name>A0A926JDM2_9RHOB</name>
<feature type="compositionally biased region" description="Basic and acidic residues" evidence="1">
    <location>
        <begin position="27"/>
        <end position="38"/>
    </location>
</feature>
<sequence>MVGILTPSPLGDGTLPDWYRDLNSPDPFRRRTAEEASRIYRGNPALRPELEEWYGDEVRGRPQPAPADDVDERPRAVPVPDNVRVTEREEYRKKCQVDRYAVMRNICGRYGMQAHHIVPNWTLRYGTRNDGSQRIPSMPSLNDGMAICVMGNATEKDTEHNQAHFADGAIEAIGKNATPPYTATVGSVVRASSEAMVAVRPDCRAQIRAAVTGQFGTRNPNQLLRAKRLPPLPQETVTALRSGATYPVP</sequence>
<dbReference type="RefSeq" id="WP_187794797.1">
    <property type="nucleotide sequence ID" value="NZ_JACOQL010000005.1"/>
</dbReference>
<comment type="caution">
    <text evidence="2">The sequence shown here is derived from an EMBL/GenBank/DDBJ whole genome shotgun (WGS) entry which is preliminary data.</text>
</comment>
<evidence type="ECO:0000313" key="2">
    <source>
        <dbReference type="EMBL" id="MBC9248305.1"/>
    </source>
</evidence>
<feature type="region of interest" description="Disordered" evidence="1">
    <location>
        <begin position="55"/>
        <end position="76"/>
    </location>
</feature>
<protein>
    <submittedName>
        <fullName evidence="2">Uncharacterized protein</fullName>
    </submittedName>
</protein>
<feature type="region of interest" description="Disordered" evidence="1">
    <location>
        <begin position="1"/>
        <end position="42"/>
    </location>
</feature>
<proteinExistence type="predicted"/>